<feature type="region of interest" description="Disordered" evidence="1">
    <location>
        <begin position="176"/>
        <end position="198"/>
    </location>
</feature>
<dbReference type="GO" id="GO:0016787">
    <property type="term" value="F:hydrolase activity"/>
    <property type="evidence" value="ECO:0007669"/>
    <property type="project" value="UniProtKB-KW"/>
</dbReference>
<accession>A0ABW5FPJ4</accession>
<sequence length="225" mass="23433">MPDDERMMLIGFHPDEGRLILARNNPDNARYVVVLVHGIGGGFPAVDQLQGQAESLYGRIASGQEDRDVSIITWADYVPPESAAQAGDPSFAAAAAPRLASFLAALPVTAAHGRYGTPARVVVIARGYGGLVAGLTGRDYALEADALVFLGCAGAGVESASALRFDGPVYAASAGGDGTPDGVHGPRPDSPGFGATQLRSGPLSFQNDPFVRYLPTLRKIIFGRL</sequence>
<evidence type="ECO:0000259" key="2">
    <source>
        <dbReference type="Pfam" id="PF06259"/>
    </source>
</evidence>
<keyword evidence="3" id="KW-0378">Hydrolase</keyword>
<name>A0ABW5FPJ4_9PSEU</name>
<dbReference type="InterPro" id="IPR029058">
    <property type="entry name" value="AB_hydrolase_fold"/>
</dbReference>
<proteinExistence type="predicted"/>
<dbReference type="SUPFAM" id="SSF53474">
    <property type="entry name" value="alpha/beta-Hydrolases"/>
    <property type="match status" value="1"/>
</dbReference>
<dbReference type="Pfam" id="PF06259">
    <property type="entry name" value="Abhydrolase_8"/>
    <property type="match status" value="1"/>
</dbReference>
<protein>
    <submittedName>
        <fullName evidence="3">Alpha/beta hydrolase</fullName>
    </submittedName>
</protein>
<comment type="caution">
    <text evidence="3">The sequence shown here is derived from an EMBL/GenBank/DDBJ whole genome shotgun (WGS) entry which is preliminary data.</text>
</comment>
<dbReference type="RefSeq" id="WP_378261730.1">
    <property type="nucleotide sequence ID" value="NZ_JBHUKR010000004.1"/>
</dbReference>
<organism evidence="3 4">
    <name type="scientific">Amycolatopsis pigmentata</name>
    <dbReference type="NCBI Taxonomy" id="450801"/>
    <lineage>
        <taxon>Bacteria</taxon>
        <taxon>Bacillati</taxon>
        <taxon>Actinomycetota</taxon>
        <taxon>Actinomycetes</taxon>
        <taxon>Pseudonocardiales</taxon>
        <taxon>Pseudonocardiaceae</taxon>
        <taxon>Amycolatopsis</taxon>
    </lineage>
</organism>
<dbReference type="InterPro" id="IPR010427">
    <property type="entry name" value="DUF1023"/>
</dbReference>
<reference evidence="4" key="1">
    <citation type="journal article" date="2019" name="Int. J. Syst. Evol. Microbiol.">
        <title>The Global Catalogue of Microorganisms (GCM) 10K type strain sequencing project: providing services to taxonomists for standard genome sequencing and annotation.</title>
        <authorList>
            <consortium name="The Broad Institute Genomics Platform"/>
            <consortium name="The Broad Institute Genome Sequencing Center for Infectious Disease"/>
            <person name="Wu L."/>
            <person name="Ma J."/>
        </authorList>
    </citation>
    <scope>NUCLEOTIDE SEQUENCE [LARGE SCALE GENOMIC DNA]</scope>
    <source>
        <strain evidence="4">CGMCC 4.7645</strain>
    </source>
</reference>
<evidence type="ECO:0000313" key="4">
    <source>
        <dbReference type="Proteomes" id="UP001597417"/>
    </source>
</evidence>
<dbReference type="EMBL" id="JBHUKR010000004">
    <property type="protein sequence ID" value="MFD2415702.1"/>
    <property type="molecule type" value="Genomic_DNA"/>
</dbReference>
<dbReference type="Proteomes" id="UP001597417">
    <property type="component" value="Unassembled WGS sequence"/>
</dbReference>
<gene>
    <name evidence="3" type="ORF">ACFSXZ_05105</name>
</gene>
<feature type="domain" description="DUF1023" evidence="2">
    <location>
        <begin position="21"/>
        <end position="176"/>
    </location>
</feature>
<evidence type="ECO:0000256" key="1">
    <source>
        <dbReference type="SAM" id="MobiDB-lite"/>
    </source>
</evidence>
<evidence type="ECO:0000313" key="3">
    <source>
        <dbReference type="EMBL" id="MFD2415702.1"/>
    </source>
</evidence>
<keyword evidence="4" id="KW-1185">Reference proteome</keyword>